<evidence type="ECO:0000313" key="3">
    <source>
        <dbReference type="Proteomes" id="UP000663064"/>
    </source>
</evidence>
<evidence type="ECO:0000256" key="1">
    <source>
        <dbReference type="SAM" id="MobiDB-lite"/>
    </source>
</evidence>
<dbReference type="EMBL" id="CP063205">
    <property type="protein sequence ID" value="QOS12503.1"/>
    <property type="molecule type" value="Genomic_DNA"/>
</dbReference>
<proteinExistence type="predicted"/>
<organism evidence="2 3">
    <name type="scientific">Haloferax gibbonsii</name>
    <dbReference type="NCBI Taxonomy" id="35746"/>
    <lineage>
        <taxon>Archaea</taxon>
        <taxon>Methanobacteriati</taxon>
        <taxon>Methanobacteriota</taxon>
        <taxon>Stenosarchaea group</taxon>
        <taxon>Halobacteria</taxon>
        <taxon>Halobacteriales</taxon>
        <taxon>Haloferacaceae</taxon>
        <taxon>Haloferax</taxon>
    </lineage>
</organism>
<dbReference type="PROSITE" id="PS51257">
    <property type="entry name" value="PROKAR_LIPOPROTEIN"/>
    <property type="match status" value="1"/>
</dbReference>
<feature type="region of interest" description="Disordered" evidence="1">
    <location>
        <begin position="23"/>
        <end position="42"/>
    </location>
</feature>
<evidence type="ECO:0008006" key="4">
    <source>
        <dbReference type="Google" id="ProtNLM"/>
    </source>
</evidence>
<dbReference type="RefSeq" id="WP_147302008.1">
    <property type="nucleotide sequence ID" value="NZ_CP063205.1"/>
</dbReference>
<evidence type="ECO:0000313" key="2">
    <source>
        <dbReference type="EMBL" id="QOS12503.1"/>
    </source>
</evidence>
<sequence>MRKTLFTTALLLLVISSGCLGSPQNQGRDNTETEGTDPEMNPPVNKLIIEDDYSGNFSVVIFDPSEGEVFNERYSANNTEDIDLSGHFPARETRTVEIYINNSRAWRKSIAWYEGYMLEINEDGTIREGKVEV</sequence>
<name>A0A871BIK7_HALGI</name>
<gene>
    <name evidence="2" type="ORF">HfgLR_11830</name>
</gene>
<dbReference type="AlphaFoldDB" id="A0A871BIK7"/>
<protein>
    <recommendedName>
        <fullName evidence="4">Lipoprotein</fullName>
    </recommendedName>
</protein>
<reference evidence="2" key="1">
    <citation type="journal article" date="2021" name="Front. Microbiol.">
        <title>Cellular and Genomic Properties of Haloferax gibbonsii LR2-5, the Host of Euryarchaeal Virus HFTV1.</title>
        <authorList>
            <person name="Tittes C."/>
            <person name="Schwarzer S."/>
            <person name="Pfeiffer F."/>
            <person name="Dyall-Smith M."/>
            <person name="Rodriguez-Franco M."/>
            <person name="Oksanen H.M."/>
            <person name="Quax T.E.F."/>
        </authorList>
    </citation>
    <scope>NUCLEOTIDE SEQUENCE</scope>
    <source>
        <strain evidence="2">LR2-5</strain>
    </source>
</reference>
<dbReference type="Proteomes" id="UP000663064">
    <property type="component" value="Chromosome"/>
</dbReference>
<accession>A0A871BIK7</accession>
<dbReference type="GeneID" id="59460033"/>